<keyword evidence="1" id="KW-0811">Translocation</keyword>
<keyword evidence="1" id="KW-0963">Cytoplasm</keyword>
<dbReference type="Gene3D" id="1.10.246.140">
    <property type="match status" value="1"/>
</dbReference>
<dbReference type="GO" id="GO:0005737">
    <property type="term" value="C:cytoplasm"/>
    <property type="evidence" value="ECO:0007669"/>
    <property type="project" value="UniProtKB-SubCell"/>
</dbReference>
<dbReference type="GO" id="GO:0005643">
    <property type="term" value="C:nuclear pore"/>
    <property type="evidence" value="ECO:0007669"/>
    <property type="project" value="UniProtKB-UniRule"/>
</dbReference>
<dbReference type="GO" id="GO:0000124">
    <property type="term" value="C:SAGA complex"/>
    <property type="evidence" value="ECO:0007669"/>
    <property type="project" value="UniProtKB-UniRule"/>
</dbReference>
<keyword evidence="4" id="KW-1185">Reference proteome</keyword>
<keyword evidence="1" id="KW-0509">mRNA transport</keyword>
<dbReference type="HAMAP" id="MF_03046">
    <property type="entry name" value="ENY2_Sus1"/>
    <property type="match status" value="1"/>
</dbReference>
<gene>
    <name evidence="1" type="primary">e(y)2</name>
    <name evidence="3" type="synonym">Dvir\GJ18487</name>
    <name evidence="3" type="ORF">Dvir_GJ18487</name>
</gene>
<sequence length="102" mass="11751">MASSRESFTSAQAPTDEDQLSEVNANNPNDLRQLLMLRLQECGWYDSIRKMIRNILIKRGAKNVTYEEIHAEIVPKARALVPEEVRKELQLIVRDALESTKR</sequence>
<dbReference type="InParanoid" id="B4MGC7"/>
<keyword evidence="1" id="KW-0805">Transcription regulation</keyword>
<dbReference type="STRING" id="7244.B4MGC7"/>
<comment type="subcellular location">
    <subcellularLocation>
        <location evidence="1">Nucleus</location>
        <location evidence="1">Nucleoplasm</location>
    </subcellularLocation>
    <subcellularLocation>
        <location evidence="1">Cytoplasm</location>
    </subcellularLocation>
</comment>
<keyword evidence="1" id="KW-0156">Chromatin regulator</keyword>
<keyword evidence="1" id="KW-0539">Nucleus</keyword>
<reference evidence="3 4" key="1">
    <citation type="journal article" date="2007" name="Nature">
        <title>Evolution of genes and genomes on the Drosophila phylogeny.</title>
        <authorList>
            <consortium name="Drosophila 12 Genomes Consortium"/>
            <person name="Clark A.G."/>
            <person name="Eisen M.B."/>
            <person name="Smith D.R."/>
            <person name="Bergman C.M."/>
            <person name="Oliver B."/>
            <person name="Markow T.A."/>
            <person name="Kaufman T.C."/>
            <person name="Kellis M."/>
            <person name="Gelbart W."/>
            <person name="Iyer V.N."/>
            <person name="Pollard D.A."/>
            <person name="Sackton T.B."/>
            <person name="Larracuente A.M."/>
            <person name="Singh N.D."/>
            <person name="Abad J.P."/>
            <person name="Abt D.N."/>
            <person name="Adryan B."/>
            <person name="Aguade M."/>
            <person name="Akashi H."/>
            <person name="Anderson W.W."/>
            <person name="Aquadro C.F."/>
            <person name="Ardell D.H."/>
            <person name="Arguello R."/>
            <person name="Artieri C.G."/>
            <person name="Barbash D.A."/>
            <person name="Barker D."/>
            <person name="Barsanti P."/>
            <person name="Batterham P."/>
            <person name="Batzoglou S."/>
            <person name="Begun D."/>
            <person name="Bhutkar A."/>
            <person name="Blanco E."/>
            <person name="Bosak S.A."/>
            <person name="Bradley R.K."/>
            <person name="Brand A.D."/>
            <person name="Brent M.R."/>
            <person name="Brooks A.N."/>
            <person name="Brown R.H."/>
            <person name="Butlin R.K."/>
            <person name="Caggese C."/>
            <person name="Calvi B.R."/>
            <person name="Bernardo de Carvalho A."/>
            <person name="Caspi A."/>
            <person name="Castrezana S."/>
            <person name="Celniker S.E."/>
            <person name="Chang J.L."/>
            <person name="Chapple C."/>
            <person name="Chatterji S."/>
            <person name="Chinwalla A."/>
            <person name="Civetta A."/>
            <person name="Clifton S.W."/>
            <person name="Comeron J.M."/>
            <person name="Costello J.C."/>
            <person name="Coyne J.A."/>
            <person name="Daub J."/>
            <person name="David R.G."/>
            <person name="Delcher A.L."/>
            <person name="Delehaunty K."/>
            <person name="Do C.B."/>
            <person name="Ebling H."/>
            <person name="Edwards K."/>
            <person name="Eickbush T."/>
            <person name="Evans J.D."/>
            <person name="Filipski A."/>
            <person name="Findeiss S."/>
            <person name="Freyhult E."/>
            <person name="Fulton L."/>
            <person name="Fulton R."/>
            <person name="Garcia A.C."/>
            <person name="Gardiner A."/>
            <person name="Garfield D.A."/>
            <person name="Garvin B.E."/>
            <person name="Gibson G."/>
            <person name="Gilbert D."/>
            <person name="Gnerre S."/>
            <person name="Godfrey J."/>
            <person name="Good R."/>
            <person name="Gotea V."/>
            <person name="Gravely B."/>
            <person name="Greenberg A.J."/>
            <person name="Griffiths-Jones S."/>
            <person name="Gross S."/>
            <person name="Guigo R."/>
            <person name="Gustafson E.A."/>
            <person name="Haerty W."/>
            <person name="Hahn M.W."/>
            <person name="Halligan D.L."/>
            <person name="Halpern A.L."/>
            <person name="Halter G.M."/>
            <person name="Han M.V."/>
            <person name="Heger A."/>
            <person name="Hillier L."/>
            <person name="Hinrichs A.S."/>
            <person name="Holmes I."/>
            <person name="Hoskins R.A."/>
            <person name="Hubisz M.J."/>
            <person name="Hultmark D."/>
            <person name="Huntley M.A."/>
            <person name="Jaffe D.B."/>
            <person name="Jagadeeshan S."/>
            <person name="Jeck W.R."/>
            <person name="Johnson J."/>
            <person name="Jones C.D."/>
            <person name="Jordan W.C."/>
            <person name="Karpen G.H."/>
            <person name="Kataoka E."/>
            <person name="Keightley P.D."/>
            <person name="Kheradpour P."/>
            <person name="Kirkness E.F."/>
            <person name="Koerich L.B."/>
            <person name="Kristiansen K."/>
            <person name="Kudrna D."/>
            <person name="Kulathinal R.J."/>
            <person name="Kumar S."/>
            <person name="Kwok R."/>
            <person name="Lander E."/>
            <person name="Langley C.H."/>
            <person name="Lapoint R."/>
            <person name="Lazzaro B.P."/>
            <person name="Lee S.J."/>
            <person name="Levesque L."/>
            <person name="Li R."/>
            <person name="Lin C.F."/>
            <person name="Lin M.F."/>
            <person name="Lindblad-Toh K."/>
            <person name="Llopart A."/>
            <person name="Long M."/>
            <person name="Low L."/>
            <person name="Lozovsky E."/>
            <person name="Lu J."/>
            <person name="Luo M."/>
            <person name="Machado C.A."/>
            <person name="Makalowski W."/>
            <person name="Marzo M."/>
            <person name="Matsuda M."/>
            <person name="Matzkin L."/>
            <person name="McAllister B."/>
            <person name="McBride C.S."/>
            <person name="McKernan B."/>
            <person name="McKernan K."/>
            <person name="Mendez-Lago M."/>
            <person name="Minx P."/>
            <person name="Mollenhauer M.U."/>
            <person name="Montooth K."/>
            <person name="Mount S.M."/>
            <person name="Mu X."/>
            <person name="Myers E."/>
            <person name="Negre B."/>
            <person name="Newfeld S."/>
            <person name="Nielsen R."/>
            <person name="Noor M.A."/>
            <person name="O'Grady P."/>
            <person name="Pachter L."/>
            <person name="Papaceit M."/>
            <person name="Parisi M.J."/>
            <person name="Parisi M."/>
            <person name="Parts L."/>
            <person name="Pedersen J.S."/>
            <person name="Pesole G."/>
            <person name="Phillippy A.M."/>
            <person name="Ponting C.P."/>
            <person name="Pop M."/>
            <person name="Porcelli D."/>
            <person name="Powell J.R."/>
            <person name="Prohaska S."/>
            <person name="Pruitt K."/>
            <person name="Puig M."/>
            <person name="Quesneville H."/>
            <person name="Ram K.R."/>
            <person name="Rand D."/>
            <person name="Rasmussen M.D."/>
            <person name="Reed L.K."/>
            <person name="Reenan R."/>
            <person name="Reily A."/>
            <person name="Remington K.A."/>
            <person name="Rieger T.T."/>
            <person name="Ritchie M.G."/>
            <person name="Robin C."/>
            <person name="Rogers Y.H."/>
            <person name="Rohde C."/>
            <person name="Rozas J."/>
            <person name="Rubenfield M.J."/>
            <person name="Ruiz A."/>
            <person name="Russo S."/>
            <person name="Salzberg S.L."/>
            <person name="Sanchez-Gracia A."/>
            <person name="Saranga D.J."/>
            <person name="Sato H."/>
            <person name="Schaeffer S.W."/>
            <person name="Schatz M.C."/>
            <person name="Schlenke T."/>
            <person name="Schwartz R."/>
            <person name="Segarra C."/>
            <person name="Singh R.S."/>
            <person name="Sirot L."/>
            <person name="Sirota M."/>
            <person name="Sisneros N.B."/>
            <person name="Smith C.D."/>
            <person name="Smith T.F."/>
            <person name="Spieth J."/>
            <person name="Stage D.E."/>
            <person name="Stark A."/>
            <person name="Stephan W."/>
            <person name="Strausberg R.L."/>
            <person name="Strempel S."/>
            <person name="Sturgill D."/>
            <person name="Sutton G."/>
            <person name="Sutton G.G."/>
            <person name="Tao W."/>
            <person name="Teichmann S."/>
            <person name="Tobari Y.N."/>
            <person name="Tomimura Y."/>
            <person name="Tsolas J.M."/>
            <person name="Valente V.L."/>
            <person name="Venter E."/>
            <person name="Venter J.C."/>
            <person name="Vicario S."/>
            <person name="Vieira F.G."/>
            <person name="Vilella A.J."/>
            <person name="Villasante A."/>
            <person name="Walenz B."/>
            <person name="Wang J."/>
            <person name="Wasserman M."/>
            <person name="Watts T."/>
            <person name="Wilson D."/>
            <person name="Wilson R.K."/>
            <person name="Wing R.A."/>
            <person name="Wolfner M.F."/>
            <person name="Wong A."/>
            <person name="Wong G.K."/>
            <person name="Wu C.I."/>
            <person name="Wu G."/>
            <person name="Yamamoto D."/>
            <person name="Yang H.P."/>
            <person name="Yang S.P."/>
            <person name="Yorke J.A."/>
            <person name="Yoshida K."/>
            <person name="Zdobnov E."/>
            <person name="Zhang P."/>
            <person name="Zhang Y."/>
            <person name="Zimin A.V."/>
            <person name="Baldwin J."/>
            <person name="Abdouelleil A."/>
            <person name="Abdulkadir J."/>
            <person name="Abebe A."/>
            <person name="Abera B."/>
            <person name="Abreu J."/>
            <person name="Acer S.C."/>
            <person name="Aftuck L."/>
            <person name="Alexander A."/>
            <person name="An P."/>
            <person name="Anderson E."/>
            <person name="Anderson S."/>
            <person name="Arachi H."/>
            <person name="Azer M."/>
            <person name="Bachantsang P."/>
            <person name="Barry A."/>
            <person name="Bayul T."/>
            <person name="Berlin A."/>
            <person name="Bessette D."/>
            <person name="Bloom T."/>
            <person name="Blye J."/>
            <person name="Boguslavskiy L."/>
            <person name="Bonnet C."/>
            <person name="Boukhgalter B."/>
            <person name="Bourzgui I."/>
            <person name="Brown A."/>
            <person name="Cahill P."/>
            <person name="Channer S."/>
            <person name="Cheshatsang Y."/>
            <person name="Chuda L."/>
            <person name="Citroen M."/>
            <person name="Collymore A."/>
            <person name="Cooke P."/>
            <person name="Costello M."/>
            <person name="D'Aco K."/>
            <person name="Daza R."/>
            <person name="De Haan G."/>
            <person name="DeGray S."/>
            <person name="DeMaso C."/>
            <person name="Dhargay N."/>
            <person name="Dooley K."/>
            <person name="Dooley E."/>
            <person name="Doricent M."/>
            <person name="Dorje P."/>
            <person name="Dorjee K."/>
            <person name="Dupes A."/>
            <person name="Elong R."/>
            <person name="Falk J."/>
            <person name="Farina A."/>
            <person name="Faro S."/>
            <person name="Ferguson D."/>
            <person name="Fisher S."/>
            <person name="Foley C.D."/>
            <person name="Franke A."/>
            <person name="Friedrich D."/>
            <person name="Gadbois L."/>
            <person name="Gearin G."/>
            <person name="Gearin C.R."/>
            <person name="Giannoukos G."/>
            <person name="Goode T."/>
            <person name="Graham J."/>
            <person name="Grandbois E."/>
            <person name="Grewal S."/>
            <person name="Gyaltsen K."/>
            <person name="Hafez N."/>
            <person name="Hagos B."/>
            <person name="Hall J."/>
            <person name="Henson C."/>
            <person name="Hollinger A."/>
            <person name="Honan T."/>
            <person name="Huard M.D."/>
            <person name="Hughes L."/>
            <person name="Hurhula B."/>
            <person name="Husby M.E."/>
            <person name="Kamat A."/>
            <person name="Kanga B."/>
            <person name="Kashin S."/>
            <person name="Khazanovich D."/>
            <person name="Kisner P."/>
            <person name="Lance K."/>
            <person name="Lara M."/>
            <person name="Lee W."/>
            <person name="Lennon N."/>
            <person name="Letendre F."/>
            <person name="LeVine R."/>
            <person name="Lipovsky A."/>
            <person name="Liu X."/>
            <person name="Liu J."/>
            <person name="Liu S."/>
            <person name="Lokyitsang T."/>
            <person name="Lokyitsang Y."/>
            <person name="Lubonja R."/>
            <person name="Lui A."/>
            <person name="MacDonald P."/>
            <person name="Magnisalis V."/>
            <person name="Maru K."/>
            <person name="Matthews C."/>
            <person name="McCusker W."/>
            <person name="McDonough S."/>
            <person name="Mehta T."/>
            <person name="Meldrim J."/>
            <person name="Meneus L."/>
            <person name="Mihai O."/>
            <person name="Mihalev A."/>
            <person name="Mihova T."/>
            <person name="Mittelman R."/>
            <person name="Mlenga V."/>
            <person name="Montmayeur A."/>
            <person name="Mulrain L."/>
            <person name="Navidi A."/>
            <person name="Naylor J."/>
            <person name="Negash T."/>
            <person name="Nguyen T."/>
            <person name="Nguyen N."/>
            <person name="Nicol R."/>
            <person name="Norbu C."/>
            <person name="Norbu N."/>
            <person name="Novod N."/>
            <person name="O'Neill B."/>
            <person name="Osman S."/>
            <person name="Markiewicz E."/>
            <person name="Oyono O.L."/>
            <person name="Patti C."/>
            <person name="Phunkhang P."/>
            <person name="Pierre F."/>
            <person name="Priest M."/>
            <person name="Raghuraman S."/>
            <person name="Rege F."/>
            <person name="Reyes R."/>
            <person name="Rise C."/>
            <person name="Rogov P."/>
            <person name="Ross K."/>
            <person name="Ryan E."/>
            <person name="Settipalli S."/>
            <person name="Shea T."/>
            <person name="Sherpa N."/>
            <person name="Shi L."/>
            <person name="Shih D."/>
            <person name="Sparrow T."/>
            <person name="Spaulding J."/>
            <person name="Stalker J."/>
            <person name="Stange-Thomann N."/>
            <person name="Stavropoulos S."/>
            <person name="Stone C."/>
            <person name="Strader C."/>
            <person name="Tesfaye S."/>
            <person name="Thomson T."/>
            <person name="Thoulutsang Y."/>
            <person name="Thoulutsang D."/>
            <person name="Topham K."/>
            <person name="Topping I."/>
            <person name="Tsamla T."/>
            <person name="Vassiliev H."/>
            <person name="Vo A."/>
            <person name="Wangchuk T."/>
            <person name="Wangdi T."/>
            <person name="Weiand M."/>
            <person name="Wilkinson J."/>
            <person name="Wilson A."/>
            <person name="Yadav S."/>
            <person name="Young G."/>
            <person name="Yu Q."/>
            <person name="Zembek L."/>
            <person name="Zhong D."/>
            <person name="Zimmer A."/>
            <person name="Zwirko Z."/>
            <person name="Jaffe D.B."/>
            <person name="Alvarez P."/>
            <person name="Brockman W."/>
            <person name="Butler J."/>
            <person name="Chin C."/>
            <person name="Gnerre S."/>
            <person name="Grabherr M."/>
            <person name="Kleber M."/>
            <person name="Mauceli E."/>
            <person name="MacCallum I."/>
        </authorList>
    </citation>
    <scope>NUCLEOTIDE SEQUENCE [LARGE SCALE GENOMIC DNA]</scope>
    <source>
        <strain evidence="4">Tucson 15010-1051.87</strain>
    </source>
</reference>
<comment type="subunit">
    <text evidence="1">Component of the nuclear pore complex (NPC)-associated AMEX complex (anchoring and mRNA export complex), composed of at least e(y)2 and xmas-2. Component of the SAGA transcription coactivator-HAT complexes, at least composed of Ada2b, e(y)2, Pcaf/Gcn5, Taf10 and Nipped-A/Trrap. Within the SAGA complex, e(y)2, Sgf11, and not/nonstop form an additional subcomplex of SAGA called the DUB module (deubiquitination module). Component of the THO complex, composed of at least e(y)2, HPR1, THO2, THOC5, THOC6 and THOC7. Interacts with e(y)1. Interacts with su(Hw) (via zinc fingers). Interacts with xmas-2; required for localization to the nuclear periphery. Interacts with the nuclear pore complex (NPC).</text>
</comment>
<protein>
    <recommendedName>
        <fullName evidence="1">Enhancer of yellow 2 transcription factor</fullName>
    </recommendedName>
</protein>
<dbReference type="GO" id="GO:0006325">
    <property type="term" value="P:chromatin organization"/>
    <property type="evidence" value="ECO:0007669"/>
    <property type="project" value="UniProtKB-KW"/>
</dbReference>
<dbReference type="InterPro" id="IPR018783">
    <property type="entry name" value="TF_ENY2"/>
</dbReference>
<dbReference type="SMR" id="B4MGC7"/>
<dbReference type="Proteomes" id="UP000008792">
    <property type="component" value="Unassembled WGS sequence"/>
</dbReference>
<keyword evidence="1" id="KW-0653">Protein transport</keyword>
<evidence type="ECO:0000313" key="4">
    <source>
        <dbReference type="Proteomes" id="UP000008792"/>
    </source>
</evidence>
<dbReference type="GO" id="GO:0005654">
    <property type="term" value="C:nucleoplasm"/>
    <property type="evidence" value="ECO:0007669"/>
    <property type="project" value="UniProtKB-SubCell"/>
</dbReference>
<evidence type="ECO:0000256" key="2">
    <source>
        <dbReference type="SAM" id="MobiDB-lite"/>
    </source>
</evidence>
<dbReference type="GO" id="GO:0006406">
    <property type="term" value="P:mRNA export from nucleus"/>
    <property type="evidence" value="ECO:0007669"/>
    <property type="project" value="UniProtKB-UniRule"/>
</dbReference>
<dbReference type="GO" id="GO:0043035">
    <property type="term" value="F:chromatin insulator sequence binding"/>
    <property type="evidence" value="ECO:0007669"/>
    <property type="project" value="UniProtKB-UniRule"/>
</dbReference>
<dbReference type="GO" id="GO:0006368">
    <property type="term" value="P:transcription elongation by RNA polymerase II"/>
    <property type="evidence" value="ECO:0007669"/>
    <property type="project" value="UniProtKB-UniRule"/>
</dbReference>
<dbReference type="OrthoDB" id="6221744at2759"/>
<proteinExistence type="inferred from homology"/>
<feature type="region of interest" description="Disordered" evidence="2">
    <location>
        <begin position="1"/>
        <end position="25"/>
    </location>
</feature>
<dbReference type="PANTHER" id="PTHR12514">
    <property type="entry name" value="ENHANCER OF YELLOW 2 TRANSCRIPTION FACTOR"/>
    <property type="match status" value="1"/>
</dbReference>
<dbReference type="EMBL" id="CH940672">
    <property type="protein sequence ID" value="EDW57450.1"/>
    <property type="molecule type" value="Genomic_DNA"/>
</dbReference>
<feature type="compositionally biased region" description="Polar residues" evidence="2">
    <location>
        <begin position="1"/>
        <end position="13"/>
    </location>
</feature>
<dbReference type="GO" id="GO:0003713">
    <property type="term" value="F:transcription coactivator activity"/>
    <property type="evidence" value="ECO:0007669"/>
    <property type="project" value="UniProtKB-UniRule"/>
</dbReference>
<dbReference type="GO" id="GO:0070390">
    <property type="term" value="C:transcription export complex 2"/>
    <property type="evidence" value="ECO:0007669"/>
    <property type="project" value="UniProtKB-UniRule"/>
</dbReference>
<accession>B4MGC7</accession>
<dbReference type="Pfam" id="PF10163">
    <property type="entry name" value="EnY2"/>
    <property type="match status" value="1"/>
</dbReference>
<dbReference type="GO" id="GO:0071819">
    <property type="term" value="C:DUBm complex"/>
    <property type="evidence" value="ECO:0007669"/>
    <property type="project" value="UniProtKB-UniRule"/>
</dbReference>
<evidence type="ECO:0000313" key="3">
    <source>
        <dbReference type="EMBL" id="EDW57450.1"/>
    </source>
</evidence>
<dbReference type="PhylomeDB" id="B4MGC7"/>
<dbReference type="OMA" id="GWYDSIR"/>
<dbReference type="InterPro" id="IPR038212">
    <property type="entry name" value="TF_EnY2_sf"/>
</dbReference>
<dbReference type="HOGENOM" id="CLU_134052_1_3_1"/>
<keyword evidence="1" id="KW-0804">Transcription</keyword>
<comment type="similarity">
    <text evidence="1">Belongs to the ENY2 family.</text>
</comment>
<dbReference type="GO" id="GO:0015031">
    <property type="term" value="P:protein transport"/>
    <property type="evidence" value="ECO:0007669"/>
    <property type="project" value="UniProtKB-KW"/>
</dbReference>
<dbReference type="eggNOG" id="KOG4479">
    <property type="taxonomic scope" value="Eukaryota"/>
</dbReference>
<name>B4MGC7_DROVI</name>
<evidence type="ECO:0000256" key="1">
    <source>
        <dbReference type="HAMAP-Rule" id="MF_03046"/>
    </source>
</evidence>
<dbReference type="AlphaFoldDB" id="B4MGC7"/>
<organism evidence="3 4">
    <name type="scientific">Drosophila virilis</name>
    <name type="common">Fruit fly</name>
    <dbReference type="NCBI Taxonomy" id="7244"/>
    <lineage>
        <taxon>Eukaryota</taxon>
        <taxon>Metazoa</taxon>
        <taxon>Ecdysozoa</taxon>
        <taxon>Arthropoda</taxon>
        <taxon>Hexapoda</taxon>
        <taxon>Insecta</taxon>
        <taxon>Pterygota</taxon>
        <taxon>Neoptera</taxon>
        <taxon>Endopterygota</taxon>
        <taxon>Diptera</taxon>
        <taxon>Brachycera</taxon>
        <taxon>Muscomorpha</taxon>
        <taxon>Ephydroidea</taxon>
        <taxon>Drosophilidae</taxon>
        <taxon>Drosophila</taxon>
    </lineage>
</organism>
<keyword evidence="1" id="KW-0813">Transport</keyword>
<keyword evidence="1" id="KW-0010">Activator</keyword>
<comment type="function">
    <text evidence="1">Involved in mRNA export coupled transcription activation by association with both the AMEX and the SAGA complexes. The SAGA complex is a multiprotein complex that activates transcription by remodeling chromatin and mediating histone acetylation and deubiquitination. Within the SAGA complex, participates to a subcomplex that specifically deubiquitinates histone H2B. The SAGA complex is recruited to specific gene promoters by activators, where it is required for transcription. Required for nuclear receptor-mediated transactivation. Involved in transcription elongation by recruiting the THO complex onto nascent mRNA. The AMEX complex functions in docking export-competent ribonucleoprotein particles (mRNPs) to the nuclear entrance of the nuclear pore complex (nuclear basket). AMEX participates in mRNA export and accurate chromatin positioning in the nucleus by tethering genes to the nuclear periphery.</text>
</comment>